<dbReference type="InterPro" id="IPR053134">
    <property type="entry name" value="RNA-dir_DNA_polymerase"/>
</dbReference>
<dbReference type="InterPro" id="IPR000477">
    <property type="entry name" value="RT_dom"/>
</dbReference>
<dbReference type="PANTHER" id="PTHR24559">
    <property type="entry name" value="TRANSPOSON TY3-I GAG-POL POLYPROTEIN"/>
    <property type="match status" value="1"/>
</dbReference>
<name>A0A2D4LM04_9SAUR</name>
<proteinExistence type="predicted"/>
<accession>A0A2D4LM04</accession>
<evidence type="ECO:0000259" key="1">
    <source>
        <dbReference type="Pfam" id="PF00078"/>
    </source>
</evidence>
<dbReference type="EMBL" id="IACM01030373">
    <property type="protein sequence ID" value="LAB22000.1"/>
    <property type="molecule type" value="Transcribed_RNA"/>
</dbReference>
<dbReference type="Gene3D" id="3.10.10.10">
    <property type="entry name" value="HIV Type 1 Reverse Transcriptase, subunit A, domain 1"/>
    <property type="match status" value="1"/>
</dbReference>
<evidence type="ECO:0000313" key="2">
    <source>
        <dbReference type="EMBL" id="LAB22000.1"/>
    </source>
</evidence>
<feature type="domain" description="Reverse transcriptase" evidence="1">
    <location>
        <begin position="38"/>
        <end position="127"/>
    </location>
</feature>
<protein>
    <recommendedName>
        <fullName evidence="1">Reverse transcriptase domain-containing protein</fullName>
    </recommendedName>
</protein>
<organism evidence="2">
    <name type="scientific">Micrurus spixii</name>
    <name type="common">Amazon coral snake</name>
    <dbReference type="NCBI Taxonomy" id="129469"/>
    <lineage>
        <taxon>Eukaryota</taxon>
        <taxon>Metazoa</taxon>
        <taxon>Chordata</taxon>
        <taxon>Craniata</taxon>
        <taxon>Vertebrata</taxon>
        <taxon>Euteleostomi</taxon>
        <taxon>Lepidosauria</taxon>
        <taxon>Squamata</taxon>
        <taxon>Bifurcata</taxon>
        <taxon>Unidentata</taxon>
        <taxon>Episquamata</taxon>
        <taxon>Toxicofera</taxon>
        <taxon>Serpentes</taxon>
        <taxon>Colubroidea</taxon>
        <taxon>Elapidae</taxon>
        <taxon>Elapinae</taxon>
        <taxon>Micrurus</taxon>
    </lineage>
</organism>
<dbReference type="SUPFAM" id="SSF56672">
    <property type="entry name" value="DNA/RNA polymerases"/>
    <property type="match status" value="1"/>
</dbReference>
<reference evidence="2" key="2">
    <citation type="submission" date="2017-11" db="EMBL/GenBank/DDBJ databases">
        <title>Coralsnake Venomics: Analyses of Venom Gland Transcriptomes and Proteomes of Six Brazilian Taxa.</title>
        <authorList>
            <person name="Aird S.D."/>
            <person name="Jorge da Silva N."/>
            <person name="Qiu L."/>
            <person name="Villar-Briones A."/>
            <person name="Aparecida-Saddi V."/>
            <person name="Campos-Telles M.P."/>
            <person name="Grau M."/>
            <person name="Mikheyev A.S."/>
        </authorList>
    </citation>
    <scope>NUCLEOTIDE SEQUENCE</scope>
    <source>
        <tissue evidence="2">Venom_gland</tissue>
    </source>
</reference>
<dbReference type="AlphaFoldDB" id="A0A2D4LM04"/>
<dbReference type="CDD" id="cd01647">
    <property type="entry name" value="RT_LTR"/>
    <property type="match status" value="1"/>
</dbReference>
<dbReference type="PANTHER" id="PTHR24559:SF440">
    <property type="entry name" value="RIBONUCLEASE H"/>
    <property type="match status" value="1"/>
</dbReference>
<dbReference type="Pfam" id="PF00078">
    <property type="entry name" value="RVT_1"/>
    <property type="match status" value="1"/>
</dbReference>
<dbReference type="InterPro" id="IPR043502">
    <property type="entry name" value="DNA/RNA_pol_sf"/>
</dbReference>
<sequence length="127" mass="14640">MTPQELEELRSFIDTNLKCGFIQPARPQVAAPVLFREKKDGSLHLCVDYRNLNAISVQNVYPLPLMKDMVAHLAKGKIFTKLDLREAYYRVRIEWKTAFNCPMGCFQFNVLPFGLQEAPAVFMQMIN</sequence>
<reference evidence="2" key="1">
    <citation type="submission" date="2017-07" db="EMBL/GenBank/DDBJ databases">
        <authorList>
            <person name="Mikheyev A."/>
            <person name="Grau M."/>
        </authorList>
    </citation>
    <scope>NUCLEOTIDE SEQUENCE</scope>
    <source>
        <tissue evidence="2">Venom_gland</tissue>
    </source>
</reference>